<feature type="region of interest" description="Disordered" evidence="5">
    <location>
        <begin position="424"/>
        <end position="458"/>
    </location>
</feature>
<feature type="compositionally biased region" description="Low complexity" evidence="5">
    <location>
        <begin position="302"/>
        <end position="334"/>
    </location>
</feature>
<dbReference type="RefSeq" id="XP_049292136.1">
    <property type="nucleotide sequence ID" value="XM_049436179.1"/>
</dbReference>
<dbReference type="GO" id="GO:0001228">
    <property type="term" value="F:DNA-binding transcription activator activity, RNA polymerase II-specific"/>
    <property type="evidence" value="ECO:0007669"/>
    <property type="project" value="TreeGrafter"/>
</dbReference>
<dbReference type="Pfam" id="PF00505">
    <property type="entry name" value="HMG_box"/>
    <property type="match status" value="1"/>
</dbReference>
<evidence type="ECO:0000259" key="6">
    <source>
        <dbReference type="PROSITE" id="PS50118"/>
    </source>
</evidence>
<sequence length="458" mass="49386">MMDRIPSLSIPGLSLSHSLSIPTSQALSNQSSHALNSLGLHTQNLHASSVNALHNSQTTNLHQNVGGLLNGAAGNGLLGQAMLKKPAEEHIKRPMNAFMVWSRLQRRKIAQDNPKMHNSEISKRLGAEWKLLTEDEKRPFIDEAKRLRAMHMKEHPDYKYRPRRKPKPIRRDGYPYPMTYPSVPVDALRAGITPSYFAPGAPYHLGSHLSQASPPTTQSSIASQMDVSKFALDRSAYLNTAAAGALYDTTKSQTNPYSAYLDPTSVLTKAYFDSKMYQDRAQAAANYAFDISKIYGSTAQQQLSSSSQQQHQQHQQQQQQQHQQQQHQQHQQSSHLHHPLHHQHQLQNGGSGSGIDEREPTPQLSDVTPDIKPQIVEPLEGSPLHSHSYGASLLGGGGGASGGATASGLYQYSAAAMAASQAAANGNGSSSASGGGGGSGGGVGGTGGEYRRPLTVIF</sequence>
<dbReference type="RefSeq" id="XP_049292138.1">
    <property type="nucleotide sequence ID" value="XM_049436181.1"/>
</dbReference>
<name>A0A4Y0BIV5_ANOFN</name>
<feature type="compositionally biased region" description="Gly residues" evidence="5">
    <location>
        <begin position="433"/>
        <end position="448"/>
    </location>
</feature>
<evidence type="ECO:0000256" key="4">
    <source>
        <dbReference type="PROSITE-ProRule" id="PRU00267"/>
    </source>
</evidence>
<evidence type="ECO:0000256" key="5">
    <source>
        <dbReference type="SAM" id="MobiDB-lite"/>
    </source>
</evidence>
<dbReference type="GO" id="GO:0000122">
    <property type="term" value="P:negative regulation of transcription by RNA polymerase II"/>
    <property type="evidence" value="ECO:0007669"/>
    <property type="project" value="TreeGrafter"/>
</dbReference>
<dbReference type="CDD" id="cd01388">
    <property type="entry name" value="HMG-box_SoxB"/>
    <property type="match status" value="1"/>
</dbReference>
<dbReference type="VEuPathDB" id="VectorBase:AFUN020222"/>
<dbReference type="InterPro" id="IPR036910">
    <property type="entry name" value="HMG_box_dom_sf"/>
</dbReference>
<evidence type="ECO:0000256" key="3">
    <source>
        <dbReference type="ARBA" id="ARBA00023242"/>
    </source>
</evidence>
<proteinExistence type="predicted"/>
<feature type="domain" description="HMG box" evidence="6">
    <location>
        <begin position="91"/>
        <end position="159"/>
    </location>
</feature>
<accession>A0A4Y0BIV5</accession>
<keyword evidence="3 4" id="KW-0539">Nucleus</keyword>
<dbReference type="PANTHER" id="PTHR10270">
    <property type="entry name" value="SOX TRANSCRIPTION FACTOR"/>
    <property type="match status" value="1"/>
</dbReference>
<dbReference type="CTD" id="406246"/>
<dbReference type="EnsemblMetazoa" id="AFUN020222-RA">
    <property type="protein sequence ID" value="AFUN020222-PA"/>
    <property type="gene ID" value="AFUN020222"/>
</dbReference>
<feature type="region of interest" description="Disordered" evidence="5">
    <location>
        <begin position="302"/>
        <end position="369"/>
    </location>
</feature>
<evidence type="ECO:0000256" key="2">
    <source>
        <dbReference type="ARBA" id="ARBA00023125"/>
    </source>
</evidence>
<comment type="subcellular location">
    <subcellularLocation>
        <location evidence="1">Nucleus</location>
    </subcellularLocation>
</comment>
<dbReference type="VEuPathDB" id="VectorBase:AFUN2_011217"/>
<dbReference type="PANTHER" id="PTHR10270:SF322">
    <property type="entry name" value="SOX21B, ISOFORM C"/>
    <property type="match status" value="1"/>
</dbReference>
<dbReference type="GO" id="GO:0030182">
    <property type="term" value="P:neuron differentiation"/>
    <property type="evidence" value="ECO:0007669"/>
    <property type="project" value="TreeGrafter"/>
</dbReference>
<dbReference type="GO" id="GO:0000978">
    <property type="term" value="F:RNA polymerase II cis-regulatory region sequence-specific DNA binding"/>
    <property type="evidence" value="ECO:0007669"/>
    <property type="project" value="TreeGrafter"/>
</dbReference>
<evidence type="ECO:0000313" key="7">
    <source>
        <dbReference type="EnsemblMetazoa" id="AFUN020222-PA"/>
    </source>
</evidence>
<feature type="DNA-binding region" description="HMG box" evidence="4">
    <location>
        <begin position="91"/>
        <end position="159"/>
    </location>
</feature>
<dbReference type="STRING" id="62324.A0A4Y0BIV5"/>
<evidence type="ECO:0000256" key="1">
    <source>
        <dbReference type="ARBA" id="ARBA00004123"/>
    </source>
</evidence>
<dbReference type="GO" id="GO:0007420">
    <property type="term" value="P:brain development"/>
    <property type="evidence" value="ECO:0007669"/>
    <property type="project" value="TreeGrafter"/>
</dbReference>
<dbReference type="InterPro" id="IPR009071">
    <property type="entry name" value="HMG_box_dom"/>
</dbReference>
<keyword evidence="2 4" id="KW-0238">DNA-binding</keyword>
<dbReference type="PROSITE" id="PS50118">
    <property type="entry name" value="HMG_BOX_2"/>
    <property type="match status" value="1"/>
</dbReference>
<reference evidence="7" key="1">
    <citation type="submission" date="2020-05" db="UniProtKB">
        <authorList>
            <consortium name="EnsemblMetazoa"/>
        </authorList>
    </citation>
    <scope>IDENTIFICATION</scope>
    <source>
        <strain evidence="7">FUMOZ</strain>
    </source>
</reference>
<dbReference type="GO" id="GO:0005634">
    <property type="term" value="C:nucleus"/>
    <property type="evidence" value="ECO:0007669"/>
    <property type="project" value="UniProtKB-SubCell"/>
</dbReference>
<feature type="compositionally biased region" description="Basic residues" evidence="5">
    <location>
        <begin position="335"/>
        <end position="344"/>
    </location>
</feature>
<organism evidence="7">
    <name type="scientific">Anopheles funestus</name>
    <name type="common">African malaria mosquito</name>
    <dbReference type="NCBI Taxonomy" id="62324"/>
    <lineage>
        <taxon>Eukaryota</taxon>
        <taxon>Metazoa</taxon>
        <taxon>Ecdysozoa</taxon>
        <taxon>Arthropoda</taxon>
        <taxon>Hexapoda</taxon>
        <taxon>Insecta</taxon>
        <taxon>Pterygota</taxon>
        <taxon>Neoptera</taxon>
        <taxon>Endopterygota</taxon>
        <taxon>Diptera</taxon>
        <taxon>Nematocera</taxon>
        <taxon>Culicoidea</taxon>
        <taxon>Culicidae</taxon>
        <taxon>Anophelinae</taxon>
        <taxon>Anopheles</taxon>
    </lineage>
</organism>
<dbReference type="AlphaFoldDB" id="A0A4Y0BIV5"/>
<dbReference type="Gene3D" id="1.10.30.10">
    <property type="entry name" value="High mobility group box domain"/>
    <property type="match status" value="1"/>
</dbReference>
<dbReference type="InterPro" id="IPR050140">
    <property type="entry name" value="SRY-related_HMG-box_TF-like"/>
</dbReference>
<dbReference type="SUPFAM" id="SSF47095">
    <property type="entry name" value="HMG-box"/>
    <property type="match status" value="1"/>
</dbReference>
<dbReference type="GeneID" id="125768473"/>
<dbReference type="FunFam" id="1.10.30.10:FF:000002">
    <property type="entry name" value="transcription factor Sox-2"/>
    <property type="match status" value="1"/>
</dbReference>
<protein>
    <submittedName>
        <fullName evidence="7">HMG box domain-containing protein</fullName>
    </submittedName>
</protein>
<dbReference type="SMART" id="SM00398">
    <property type="entry name" value="HMG"/>
    <property type="match status" value="1"/>
</dbReference>